<evidence type="ECO:0008006" key="4">
    <source>
        <dbReference type="Google" id="ProtNLM"/>
    </source>
</evidence>
<proteinExistence type="predicted"/>
<evidence type="ECO:0000313" key="3">
    <source>
        <dbReference type="Proteomes" id="UP001183794"/>
    </source>
</evidence>
<reference evidence="2 3" key="1">
    <citation type="submission" date="2023-07" db="EMBL/GenBank/DDBJ databases">
        <title>Sequencing the genomes of 1000 actinobacteria strains.</title>
        <authorList>
            <person name="Klenk H.-P."/>
        </authorList>
    </citation>
    <scope>NUCLEOTIDE SEQUENCE [LARGE SCALE GENOMIC DNA]</scope>
    <source>
        <strain evidence="2 3">DSM 22966</strain>
    </source>
</reference>
<dbReference type="PROSITE" id="PS51257">
    <property type="entry name" value="PROKAR_LIPOPROTEIN"/>
    <property type="match status" value="1"/>
</dbReference>
<dbReference type="Proteomes" id="UP001183794">
    <property type="component" value="Unassembled WGS sequence"/>
</dbReference>
<evidence type="ECO:0000256" key="1">
    <source>
        <dbReference type="SAM" id="SignalP"/>
    </source>
</evidence>
<evidence type="ECO:0000313" key="2">
    <source>
        <dbReference type="EMBL" id="MDR7347615.1"/>
    </source>
</evidence>
<keyword evidence="3" id="KW-1185">Reference proteome</keyword>
<gene>
    <name evidence="2" type="ORF">J2S62_001872</name>
</gene>
<feature type="chain" id="PRO_5047100815" description="DUF732 domain-containing protein" evidence="1">
    <location>
        <begin position="32"/>
        <end position="106"/>
    </location>
</feature>
<keyword evidence="1" id="KW-0732">Signal</keyword>
<comment type="caution">
    <text evidence="2">The sequence shown here is derived from an EMBL/GenBank/DDBJ whole genome shotgun (WGS) entry which is preliminary data.</text>
</comment>
<name>A0ABU2B1Y1_9MICC</name>
<organism evidence="2 3">
    <name type="scientific">Enteractinococcus fodinae</name>
    <dbReference type="NCBI Taxonomy" id="684663"/>
    <lineage>
        <taxon>Bacteria</taxon>
        <taxon>Bacillati</taxon>
        <taxon>Actinomycetota</taxon>
        <taxon>Actinomycetes</taxon>
        <taxon>Micrococcales</taxon>
        <taxon>Micrococcaceae</taxon>
    </lineage>
</organism>
<dbReference type="EMBL" id="JAVDYJ010000001">
    <property type="protein sequence ID" value="MDR7347615.1"/>
    <property type="molecule type" value="Genomic_DNA"/>
</dbReference>
<protein>
    <recommendedName>
        <fullName evidence="4">DUF732 domain-containing protein</fullName>
    </recommendedName>
</protein>
<feature type="signal peptide" evidence="1">
    <location>
        <begin position="1"/>
        <end position="31"/>
    </location>
</feature>
<sequence>MSRFSLTLRRFVPAAAVLAVSAFLGGCAAGAAVPTCAEFADMNPDTGIFARLSDEQHEAIRHTLTEGGFDDGAWNETLGRTAVIAFCNIDSGSANQNQDRLISEAF</sequence>
<dbReference type="RefSeq" id="WP_310174022.1">
    <property type="nucleotide sequence ID" value="NZ_BAABHE010000003.1"/>
</dbReference>
<accession>A0ABU2B1Y1</accession>